<evidence type="ECO:0000256" key="12">
    <source>
        <dbReference type="ARBA" id="ARBA00022679"/>
    </source>
</evidence>
<evidence type="ECO:0000256" key="24">
    <source>
        <dbReference type="ARBA" id="ARBA00044770"/>
    </source>
</evidence>
<dbReference type="GO" id="GO:0008658">
    <property type="term" value="F:penicillin binding"/>
    <property type="evidence" value="ECO:0007669"/>
    <property type="project" value="InterPro"/>
</dbReference>
<proteinExistence type="inferred from homology"/>
<evidence type="ECO:0000256" key="27">
    <source>
        <dbReference type="SAM" id="Phobius"/>
    </source>
</evidence>
<comment type="subcellular location">
    <subcellularLocation>
        <location evidence="1">Cell inner membrane</location>
        <topology evidence="1">Single-pass type II membrane protein</topology>
    </subcellularLocation>
</comment>
<dbReference type="InterPro" id="IPR023346">
    <property type="entry name" value="Lysozyme-like_dom_sf"/>
</dbReference>
<dbReference type="InterPro" id="IPR036950">
    <property type="entry name" value="PBP_transglycosylase"/>
</dbReference>
<keyword evidence="15" id="KW-0133">Cell shape</keyword>
<evidence type="ECO:0000256" key="25">
    <source>
        <dbReference type="ARBA" id="ARBA00049902"/>
    </source>
</evidence>
<keyword evidence="7" id="KW-1003">Cell membrane</keyword>
<dbReference type="GO" id="GO:0071555">
    <property type="term" value="P:cell wall organization"/>
    <property type="evidence" value="ECO:0007669"/>
    <property type="project" value="UniProtKB-KW"/>
</dbReference>
<dbReference type="GO" id="GO:0030288">
    <property type="term" value="C:outer membrane-bounded periplasmic space"/>
    <property type="evidence" value="ECO:0007669"/>
    <property type="project" value="TreeGrafter"/>
</dbReference>
<evidence type="ECO:0000259" key="28">
    <source>
        <dbReference type="Pfam" id="PF00905"/>
    </source>
</evidence>
<keyword evidence="18 27" id="KW-1133">Transmembrane helix</keyword>
<evidence type="ECO:0000256" key="21">
    <source>
        <dbReference type="ARBA" id="ARBA00023268"/>
    </source>
</evidence>
<feature type="transmembrane region" description="Helical" evidence="27">
    <location>
        <begin position="28"/>
        <end position="52"/>
    </location>
</feature>
<feature type="domain" description="Glycosyl transferase family 51" evidence="29">
    <location>
        <begin position="76"/>
        <end position="249"/>
    </location>
</feature>
<dbReference type="SUPFAM" id="SSF56601">
    <property type="entry name" value="beta-lactamase/transpeptidase-like"/>
    <property type="match status" value="1"/>
</dbReference>
<dbReference type="Gene3D" id="2.40.50.140">
    <property type="entry name" value="Nucleic acid-binding proteins"/>
    <property type="match status" value="1"/>
</dbReference>
<keyword evidence="8" id="KW-0997">Cell inner membrane</keyword>
<evidence type="ECO:0000259" key="29">
    <source>
        <dbReference type="Pfam" id="PF00912"/>
    </source>
</evidence>
<keyword evidence="12" id="KW-0808">Transferase</keyword>
<dbReference type="InterPro" id="IPR050396">
    <property type="entry name" value="Glycosyltr_51/Transpeptidase"/>
</dbReference>
<protein>
    <recommendedName>
        <fullName evidence="6">Penicillin-binding protein 1A</fullName>
        <ecNumber evidence="24">2.4.99.28</ecNumber>
        <ecNumber evidence="5">3.4.16.4</ecNumber>
    </recommendedName>
</protein>
<comment type="catalytic activity">
    <reaction evidence="25">
        <text>[GlcNAc-(1-&gt;4)-Mur2Ac(oyl-L-Ala-gamma-D-Glu-L-Lys-D-Ala-D-Ala)](n)-di-trans,octa-cis-undecaprenyl diphosphate + beta-D-GlcNAc-(1-&gt;4)-Mur2Ac(oyl-L-Ala-gamma-D-Glu-L-Lys-D-Ala-D-Ala)-di-trans,octa-cis-undecaprenyl diphosphate = [GlcNAc-(1-&gt;4)-Mur2Ac(oyl-L-Ala-gamma-D-Glu-L-Lys-D-Ala-D-Ala)](n+1)-di-trans,octa-cis-undecaprenyl diphosphate + di-trans,octa-cis-undecaprenyl diphosphate + H(+)</text>
        <dbReference type="Rhea" id="RHEA:23708"/>
        <dbReference type="Rhea" id="RHEA-COMP:9602"/>
        <dbReference type="Rhea" id="RHEA-COMP:9603"/>
        <dbReference type="ChEBI" id="CHEBI:15378"/>
        <dbReference type="ChEBI" id="CHEBI:58405"/>
        <dbReference type="ChEBI" id="CHEBI:60033"/>
        <dbReference type="ChEBI" id="CHEBI:78435"/>
        <dbReference type="EC" id="2.4.99.28"/>
    </reaction>
</comment>
<feature type="domain" description="Penicillin-binding protein OB-like" evidence="30">
    <location>
        <begin position="339"/>
        <end position="450"/>
    </location>
</feature>
<evidence type="ECO:0000256" key="14">
    <source>
        <dbReference type="ARBA" id="ARBA00022801"/>
    </source>
</evidence>
<keyword evidence="16" id="KW-0735">Signal-anchor</keyword>
<name>A0AA42IVM7_9BURK</name>
<evidence type="ECO:0000256" key="19">
    <source>
        <dbReference type="ARBA" id="ARBA00023136"/>
    </source>
</evidence>
<keyword evidence="21" id="KW-0511">Multifunctional enzyme</keyword>
<dbReference type="EMBL" id="JAOCDZ010000004">
    <property type="protein sequence ID" value="MDH0735550.1"/>
    <property type="molecule type" value="Genomic_DNA"/>
</dbReference>
<dbReference type="EC" id="2.4.99.28" evidence="24"/>
<dbReference type="InterPro" id="IPR012338">
    <property type="entry name" value="Beta-lactam/transpept-like"/>
</dbReference>
<comment type="pathway">
    <text evidence="26">Glycan biosynthesis.</text>
</comment>
<dbReference type="GO" id="GO:0006508">
    <property type="term" value="P:proteolysis"/>
    <property type="evidence" value="ECO:0007669"/>
    <property type="project" value="UniProtKB-KW"/>
</dbReference>
<evidence type="ECO:0000259" key="30">
    <source>
        <dbReference type="Pfam" id="PF17092"/>
    </source>
</evidence>
<dbReference type="EC" id="3.4.16.4" evidence="5"/>
<keyword evidence="17" id="KW-0573">Peptidoglycan synthesis</keyword>
<evidence type="ECO:0000256" key="4">
    <source>
        <dbReference type="ARBA" id="ARBA00007739"/>
    </source>
</evidence>
<dbReference type="Pfam" id="PF00905">
    <property type="entry name" value="Transpeptidase"/>
    <property type="match status" value="1"/>
</dbReference>
<evidence type="ECO:0000256" key="7">
    <source>
        <dbReference type="ARBA" id="ARBA00022475"/>
    </source>
</evidence>
<evidence type="ECO:0000256" key="8">
    <source>
        <dbReference type="ARBA" id="ARBA00022519"/>
    </source>
</evidence>
<dbReference type="FunFam" id="1.10.3810.10:FF:000003">
    <property type="entry name" value="Penicillin-binding protein 1a"/>
    <property type="match status" value="1"/>
</dbReference>
<keyword evidence="20" id="KW-0046">Antibiotic resistance</keyword>
<dbReference type="Gene3D" id="3.40.710.10">
    <property type="entry name" value="DD-peptidase/beta-lactamase superfamily"/>
    <property type="match status" value="2"/>
</dbReference>
<dbReference type="Proteomes" id="UP001161094">
    <property type="component" value="Unassembled WGS sequence"/>
</dbReference>
<dbReference type="InterPro" id="IPR001264">
    <property type="entry name" value="Glyco_trans_51"/>
</dbReference>
<evidence type="ECO:0000256" key="15">
    <source>
        <dbReference type="ARBA" id="ARBA00022960"/>
    </source>
</evidence>
<keyword evidence="13 27" id="KW-0812">Transmembrane</keyword>
<organism evidence="31 32">
    <name type="scientific">Achromobacter spanius</name>
    <dbReference type="NCBI Taxonomy" id="217203"/>
    <lineage>
        <taxon>Bacteria</taxon>
        <taxon>Pseudomonadati</taxon>
        <taxon>Pseudomonadota</taxon>
        <taxon>Betaproteobacteria</taxon>
        <taxon>Burkholderiales</taxon>
        <taxon>Alcaligenaceae</taxon>
        <taxon>Achromobacter</taxon>
    </lineage>
</organism>
<evidence type="ECO:0000256" key="20">
    <source>
        <dbReference type="ARBA" id="ARBA00023251"/>
    </source>
</evidence>
<evidence type="ECO:0000256" key="10">
    <source>
        <dbReference type="ARBA" id="ARBA00022670"/>
    </source>
</evidence>
<dbReference type="InterPro" id="IPR001460">
    <property type="entry name" value="PCN-bd_Tpept"/>
</dbReference>
<dbReference type="GO" id="GO:0009002">
    <property type="term" value="F:serine-type D-Ala-D-Ala carboxypeptidase activity"/>
    <property type="evidence" value="ECO:0007669"/>
    <property type="project" value="UniProtKB-EC"/>
</dbReference>
<evidence type="ECO:0000256" key="2">
    <source>
        <dbReference type="ARBA" id="ARBA00004752"/>
    </source>
</evidence>
<evidence type="ECO:0000256" key="5">
    <source>
        <dbReference type="ARBA" id="ARBA00012448"/>
    </source>
</evidence>
<dbReference type="SUPFAM" id="SSF53955">
    <property type="entry name" value="Lysozyme-like"/>
    <property type="match status" value="1"/>
</dbReference>
<evidence type="ECO:0000256" key="13">
    <source>
        <dbReference type="ARBA" id="ARBA00022692"/>
    </source>
</evidence>
<evidence type="ECO:0000256" key="16">
    <source>
        <dbReference type="ARBA" id="ARBA00022968"/>
    </source>
</evidence>
<dbReference type="GO" id="GO:0046677">
    <property type="term" value="P:response to antibiotic"/>
    <property type="evidence" value="ECO:0007669"/>
    <property type="project" value="UniProtKB-KW"/>
</dbReference>
<gene>
    <name evidence="31" type="ORF">N5D93_07000</name>
</gene>
<evidence type="ECO:0000256" key="3">
    <source>
        <dbReference type="ARBA" id="ARBA00007090"/>
    </source>
</evidence>
<evidence type="ECO:0000313" key="31">
    <source>
        <dbReference type="EMBL" id="MDH0735550.1"/>
    </source>
</evidence>
<keyword evidence="11" id="KW-0328">Glycosyltransferase</keyword>
<comment type="similarity">
    <text evidence="4">In the N-terminal section; belongs to the glycosyltransferase 51 family.</text>
</comment>
<evidence type="ECO:0000256" key="22">
    <source>
        <dbReference type="ARBA" id="ARBA00023316"/>
    </source>
</evidence>
<accession>A0AA42IVM7</accession>
<dbReference type="GO" id="GO:0009252">
    <property type="term" value="P:peptidoglycan biosynthetic process"/>
    <property type="evidence" value="ECO:0007669"/>
    <property type="project" value="UniProtKB-KW"/>
</dbReference>
<comment type="pathway">
    <text evidence="2">Cell wall biogenesis; peptidoglycan biosynthesis.</text>
</comment>
<evidence type="ECO:0000256" key="1">
    <source>
        <dbReference type="ARBA" id="ARBA00004249"/>
    </source>
</evidence>
<comment type="catalytic activity">
    <reaction evidence="23">
        <text>Preferential cleavage: (Ac)2-L-Lys-D-Ala-|-D-Ala. Also transpeptidation of peptidyl-alanyl moieties that are N-acyl substituents of D-alanine.</text>
        <dbReference type="EC" id="3.4.16.4"/>
    </reaction>
</comment>
<dbReference type="GO" id="GO:0008955">
    <property type="term" value="F:peptidoglycan glycosyltransferase activity"/>
    <property type="evidence" value="ECO:0007669"/>
    <property type="project" value="UniProtKB-EC"/>
</dbReference>
<evidence type="ECO:0000256" key="18">
    <source>
        <dbReference type="ARBA" id="ARBA00022989"/>
    </source>
</evidence>
<dbReference type="GO" id="GO:0008360">
    <property type="term" value="P:regulation of cell shape"/>
    <property type="evidence" value="ECO:0007669"/>
    <property type="project" value="UniProtKB-KW"/>
</dbReference>
<dbReference type="AlphaFoldDB" id="A0AA42IVM7"/>
<sequence>MSTPQQSSATPGGKSGLPWKRILVKTGIAAACVGACSALALGLALALAWPALPDLHAMTDYRPRVPLRIYTADKVLIGEYGEEHRNVLRFDEIPPVMRQAVLAAEDDRFYSHGGVDWMGVARAVLTNVVKGSKSQGGSTITMQVARNFYLSSEKTYSRKFYELLLTFKIENELTKDQILELYMNQIYLGHRAYGFAAASRTYFGKPLSEVTAAEAAMLAGIPKAPSRFNPITNFPRAEIRQHYVLGRMKTLGYLTPEQADQALQQHLTIRGADGTSARGFAVHGDYPSELARQLMYGVFQEETYSKGIDVYTTIDSKAQEAAYQAVRSGVLDYTRRAVYPGPEDQIDLPDDVESDPQALDDILDGVQDKTPDSEDLLAAVVLSASPTEVKVARSARDIITISDKKALAVVARALNPKASDSQRIRRGSVVYIHKTGGKDGDGWEIINMPALQAALVSMAPQDGAIRAMIGGFDYNRGGFNRVTQAWRQPGSNIKPFVYAAALERGFTPATQISDQPFMLTAAQTGSKDWQPKNDGNKYEPMLTLRQGLYRSKNMVSIRILQAISPQYAQDYLTRFGFDKSRWPAVLPLALGAGGATPLQVVNGYGVFANGGYRVTPYLVDHVTDRSGKVLMQAQPVKAGDEAARAIDPRTAWVMDDILRGVTTNGTAARAHQVLKRNDVGGKTGTTNDAVDVWFSGFTPDLATTVWMGFDQPKSLGTNEFGSGLALSTWLDYMQPVLKGVPEVKQAPRPDGLLVDNGEYYFSEFPPGQAVASLDLSSGDELTDFLNNNLSTDGVDTSVKPLPAPGANVPPPNLNSPIQAPLQPIPVPSAGNALPAVPTAGVPAAGVPAAGVPAAGVPAAGIPASGIPAAGVPVAAPINGADGGAASASAITPSSAVVARPL</sequence>
<dbReference type="InterPro" id="IPR012340">
    <property type="entry name" value="NA-bd_OB-fold"/>
</dbReference>
<dbReference type="PANTHER" id="PTHR32282">
    <property type="entry name" value="BINDING PROTEIN TRANSPEPTIDASE, PUTATIVE-RELATED"/>
    <property type="match status" value="1"/>
</dbReference>
<dbReference type="PANTHER" id="PTHR32282:SF27">
    <property type="entry name" value="PENICILLIN-BINDING PROTEIN 1A"/>
    <property type="match status" value="1"/>
</dbReference>
<dbReference type="Gene3D" id="1.10.3810.10">
    <property type="entry name" value="Biosynthetic peptidoglycan transglycosylase-like"/>
    <property type="match status" value="1"/>
</dbReference>
<dbReference type="GO" id="GO:0005886">
    <property type="term" value="C:plasma membrane"/>
    <property type="evidence" value="ECO:0007669"/>
    <property type="project" value="UniProtKB-SubCell"/>
</dbReference>
<evidence type="ECO:0000256" key="26">
    <source>
        <dbReference type="ARBA" id="ARBA00060592"/>
    </source>
</evidence>
<evidence type="ECO:0000256" key="9">
    <source>
        <dbReference type="ARBA" id="ARBA00022645"/>
    </source>
</evidence>
<evidence type="ECO:0000256" key="11">
    <source>
        <dbReference type="ARBA" id="ARBA00022676"/>
    </source>
</evidence>
<reference evidence="31" key="1">
    <citation type="submission" date="2022-09" db="EMBL/GenBank/DDBJ databases">
        <title>Intensive care unit water sources are persistently colonized with multi-drug resistant bacteria and are the site of extensive horizontal gene transfer of antibiotic resistance genes.</title>
        <authorList>
            <person name="Diorio-Toth L."/>
        </authorList>
    </citation>
    <scope>NUCLEOTIDE SEQUENCE</scope>
    <source>
        <strain evidence="31">GD03843</strain>
    </source>
</reference>
<feature type="domain" description="Penicillin-binding protein transpeptidase" evidence="28">
    <location>
        <begin position="455"/>
        <end position="706"/>
    </location>
</feature>
<keyword evidence="14" id="KW-0378">Hydrolase</keyword>
<evidence type="ECO:0000256" key="23">
    <source>
        <dbReference type="ARBA" id="ARBA00034000"/>
    </source>
</evidence>
<dbReference type="Pfam" id="PF00912">
    <property type="entry name" value="Transgly"/>
    <property type="match status" value="1"/>
</dbReference>
<dbReference type="InterPro" id="IPR031376">
    <property type="entry name" value="PCB_OB"/>
</dbReference>
<dbReference type="Pfam" id="PF17092">
    <property type="entry name" value="PCB_OB"/>
    <property type="match status" value="1"/>
</dbReference>
<comment type="similarity">
    <text evidence="3">In the C-terminal section; belongs to the transpeptidase family.</text>
</comment>
<keyword evidence="10" id="KW-0645">Protease</keyword>
<dbReference type="NCBIfam" id="TIGR02074">
    <property type="entry name" value="PBP_1a_fam"/>
    <property type="match status" value="1"/>
</dbReference>
<evidence type="ECO:0000256" key="6">
    <source>
        <dbReference type="ARBA" id="ARBA00018638"/>
    </source>
</evidence>
<comment type="caution">
    <text evidence="31">The sequence shown here is derived from an EMBL/GenBank/DDBJ whole genome shotgun (WGS) entry which is preliminary data.</text>
</comment>
<keyword evidence="9" id="KW-0121">Carboxypeptidase</keyword>
<keyword evidence="22" id="KW-0961">Cell wall biogenesis/degradation</keyword>
<evidence type="ECO:0000256" key="17">
    <source>
        <dbReference type="ARBA" id="ARBA00022984"/>
    </source>
</evidence>
<dbReference type="RefSeq" id="WP_279994400.1">
    <property type="nucleotide sequence ID" value="NZ_JAOCDZ010000004.1"/>
</dbReference>
<evidence type="ECO:0000313" key="32">
    <source>
        <dbReference type="Proteomes" id="UP001161094"/>
    </source>
</evidence>
<keyword evidence="19 27" id="KW-0472">Membrane</keyword>